<name>A0AAQ4DE55_AMBAM</name>
<accession>A0AAQ4DE55</accession>
<comment type="caution">
    <text evidence="1">The sequence shown here is derived from an EMBL/GenBank/DDBJ whole genome shotgun (WGS) entry which is preliminary data.</text>
</comment>
<dbReference type="AlphaFoldDB" id="A0AAQ4DE55"/>
<reference evidence="1 2" key="1">
    <citation type="journal article" date="2023" name="Arcadia Sci">
        <title>De novo assembly of a long-read Amblyomma americanum tick genome.</title>
        <authorList>
            <person name="Chou S."/>
            <person name="Poskanzer K.E."/>
            <person name="Rollins M."/>
            <person name="Thuy-Boun P.S."/>
        </authorList>
    </citation>
    <scope>NUCLEOTIDE SEQUENCE [LARGE SCALE GENOMIC DNA]</scope>
    <source>
        <strain evidence="1">F_SG_1</strain>
        <tissue evidence="1">Salivary glands</tissue>
    </source>
</reference>
<gene>
    <name evidence="1" type="ORF">V5799_027988</name>
</gene>
<dbReference type="EMBL" id="JARKHS020031958">
    <property type="protein sequence ID" value="KAK8760745.1"/>
    <property type="molecule type" value="Genomic_DNA"/>
</dbReference>
<organism evidence="1 2">
    <name type="scientific">Amblyomma americanum</name>
    <name type="common">Lone star tick</name>
    <dbReference type="NCBI Taxonomy" id="6943"/>
    <lineage>
        <taxon>Eukaryota</taxon>
        <taxon>Metazoa</taxon>
        <taxon>Ecdysozoa</taxon>
        <taxon>Arthropoda</taxon>
        <taxon>Chelicerata</taxon>
        <taxon>Arachnida</taxon>
        <taxon>Acari</taxon>
        <taxon>Parasitiformes</taxon>
        <taxon>Ixodida</taxon>
        <taxon>Ixodoidea</taxon>
        <taxon>Ixodidae</taxon>
        <taxon>Amblyomminae</taxon>
        <taxon>Amblyomma</taxon>
    </lineage>
</organism>
<evidence type="ECO:0000313" key="2">
    <source>
        <dbReference type="Proteomes" id="UP001321473"/>
    </source>
</evidence>
<proteinExistence type="predicted"/>
<protein>
    <submittedName>
        <fullName evidence="1">Uncharacterized protein</fullName>
    </submittedName>
</protein>
<dbReference type="Proteomes" id="UP001321473">
    <property type="component" value="Unassembled WGS sequence"/>
</dbReference>
<sequence>MGFYHVAGVTGGACLSSERGHLNICNRSPNRFGSLADCRKFCEGPERPQKRCDRPASFSTCARTDLKRDWWFHDGVSCRQWEFPSGTCPAANSEAYASFQECFNRCSHPTDHRWQCREPHPTACDADELRHPYFATSAGGGKFTCLEASPDNLRGHICLTGENNFNSPEACEAACLREPSA</sequence>
<evidence type="ECO:0000313" key="1">
    <source>
        <dbReference type="EMBL" id="KAK8760745.1"/>
    </source>
</evidence>
<keyword evidence="2" id="KW-1185">Reference proteome</keyword>